<evidence type="ECO:0000313" key="2">
    <source>
        <dbReference type="EMBL" id="PLC52393.1"/>
    </source>
</evidence>
<keyword evidence="1" id="KW-0233">DNA recombination</keyword>
<reference evidence="2 3" key="1">
    <citation type="submission" date="2017-10" db="EMBL/GenBank/DDBJ databases">
        <title>Two draft genome sequences of Pusillimonas sp. strains isolated from a nitrate- and radionuclide-contaminated groundwater in Russia.</title>
        <authorList>
            <person name="Grouzdev D.S."/>
            <person name="Tourova T.P."/>
            <person name="Goeva M.A."/>
            <person name="Babich T.L."/>
            <person name="Sokolova D.S."/>
            <person name="Abdullin R."/>
            <person name="Poltaraus A.B."/>
            <person name="Toshchakov S.V."/>
            <person name="Nazina T.N."/>
        </authorList>
    </citation>
    <scope>NUCLEOTIDE SEQUENCE [LARGE SCALE GENOMIC DNA]</scope>
    <source>
        <strain evidence="2 3">JR1/69-2-13</strain>
    </source>
</reference>
<dbReference type="Gene3D" id="1.10.443.10">
    <property type="entry name" value="Intergrase catalytic core"/>
    <property type="match status" value="1"/>
</dbReference>
<keyword evidence="3" id="KW-1185">Reference proteome</keyword>
<dbReference type="GO" id="GO:0015074">
    <property type="term" value="P:DNA integration"/>
    <property type="evidence" value="ECO:0007669"/>
    <property type="project" value="InterPro"/>
</dbReference>
<dbReference type="AlphaFoldDB" id="A0A2N4UBJ8"/>
<dbReference type="GO" id="GO:0003677">
    <property type="term" value="F:DNA binding"/>
    <property type="evidence" value="ECO:0007669"/>
    <property type="project" value="InterPro"/>
</dbReference>
<dbReference type="InterPro" id="IPR013762">
    <property type="entry name" value="Integrase-like_cat_sf"/>
</dbReference>
<evidence type="ECO:0000256" key="1">
    <source>
        <dbReference type="ARBA" id="ARBA00023172"/>
    </source>
</evidence>
<gene>
    <name evidence="2" type="ORF">CR155_17965</name>
</gene>
<dbReference type="Proteomes" id="UP000234328">
    <property type="component" value="Unassembled WGS sequence"/>
</dbReference>
<dbReference type="InterPro" id="IPR011010">
    <property type="entry name" value="DNA_brk_join_enz"/>
</dbReference>
<accession>A0A2N4UBJ8</accession>
<name>A0A2N4UBJ8_9BURK</name>
<organism evidence="2 3">
    <name type="scientific">Pollutimonas nitritireducens</name>
    <dbReference type="NCBI Taxonomy" id="2045209"/>
    <lineage>
        <taxon>Bacteria</taxon>
        <taxon>Pseudomonadati</taxon>
        <taxon>Pseudomonadota</taxon>
        <taxon>Betaproteobacteria</taxon>
        <taxon>Burkholderiales</taxon>
        <taxon>Alcaligenaceae</taxon>
        <taxon>Pollutimonas</taxon>
    </lineage>
</organism>
<dbReference type="EMBL" id="PDNV01000013">
    <property type="protein sequence ID" value="PLC52393.1"/>
    <property type="molecule type" value="Genomic_DNA"/>
</dbReference>
<dbReference type="GO" id="GO:0006310">
    <property type="term" value="P:DNA recombination"/>
    <property type="evidence" value="ECO:0007669"/>
    <property type="project" value="UniProtKB-KW"/>
</dbReference>
<evidence type="ECO:0000313" key="3">
    <source>
        <dbReference type="Proteomes" id="UP000234328"/>
    </source>
</evidence>
<proteinExistence type="predicted"/>
<dbReference type="SUPFAM" id="SSF56349">
    <property type="entry name" value="DNA breaking-rejoining enzymes"/>
    <property type="match status" value="1"/>
</dbReference>
<comment type="caution">
    <text evidence="2">The sequence shown here is derived from an EMBL/GenBank/DDBJ whole genome shotgun (WGS) entry which is preliminary data.</text>
</comment>
<sequence>MVRYADEVVPRHKGGDVISQVIRYADDVYMEPGNILALGTAMRRGELLALATDGINYERRSALVRDSKNGVNRVNVELS</sequence>
<protein>
    <submittedName>
        <fullName evidence="2">Uncharacterized protein</fullName>
    </submittedName>
</protein>